<geneLocation type="plasmid" evidence="3">
    <name>pLG</name>
</geneLocation>
<keyword evidence="2" id="KW-1133">Transmembrane helix</keyword>
<name>Q7WYM0_LYSSH</name>
<feature type="transmembrane region" description="Helical" evidence="2">
    <location>
        <begin position="20"/>
        <end position="48"/>
    </location>
</feature>
<reference evidence="3" key="2">
    <citation type="journal article" date="2007" name="Plasmid">
        <title>Characterization of a cryptic plasmid from Bacillus sphaericus strain LP1-G.</title>
        <authorList>
            <person name="Wu E."/>
            <person name="Jun L."/>
            <person name="Yuan Y."/>
            <person name="Yan J."/>
            <person name="Berry C."/>
            <person name="Yuan Z."/>
        </authorList>
    </citation>
    <scope>NUCLEOTIDE SEQUENCE</scope>
    <source>
        <plasmid evidence="3">pLG</plasmid>
    </source>
</reference>
<protein>
    <submittedName>
        <fullName evidence="3">LP1G.05</fullName>
    </submittedName>
</protein>
<feature type="region of interest" description="Disordered" evidence="1">
    <location>
        <begin position="58"/>
        <end position="77"/>
    </location>
</feature>
<feature type="compositionally biased region" description="Basic and acidic residues" evidence="1">
    <location>
        <begin position="64"/>
        <end position="77"/>
    </location>
</feature>
<dbReference type="AlphaFoldDB" id="Q7WYM0"/>
<organism evidence="3">
    <name type="scientific">Lysinibacillus sphaericus</name>
    <name type="common">Bacillus sphaericus</name>
    <dbReference type="NCBI Taxonomy" id="1421"/>
    <lineage>
        <taxon>Bacteria</taxon>
        <taxon>Bacillati</taxon>
        <taxon>Bacillota</taxon>
        <taxon>Bacilli</taxon>
        <taxon>Bacillales</taxon>
        <taxon>Bacillaceae</taxon>
        <taxon>Lysinibacillus</taxon>
    </lineage>
</organism>
<keyword evidence="2" id="KW-0472">Membrane</keyword>
<sequence>MSNRIPEIGTFFDTKNLNTLWNFVGALLKFVAPGVMIFVALAVVGVVINMVIKMWRKGTDDDDDRRKNDDDYETKYY</sequence>
<dbReference type="RefSeq" id="WP_011154344.1">
    <property type="nucleotide sequence ID" value="NC_005242.1"/>
</dbReference>
<keyword evidence="2" id="KW-0812">Transmembrane</keyword>
<evidence type="ECO:0000256" key="2">
    <source>
        <dbReference type="SAM" id="Phobius"/>
    </source>
</evidence>
<keyword evidence="3" id="KW-0614">Plasmid</keyword>
<evidence type="ECO:0000256" key="1">
    <source>
        <dbReference type="SAM" id="MobiDB-lite"/>
    </source>
</evidence>
<dbReference type="EMBL" id="AY325804">
    <property type="protein sequence ID" value="AAP86228.1"/>
    <property type="molecule type" value="Genomic_DNA"/>
</dbReference>
<reference evidence="3" key="1">
    <citation type="submission" date="2003-06" db="EMBL/GenBank/DDBJ databases">
        <title>Nucleotide sequence and replication properties of Bacillus sphaericus cryptic plasmid pLG.</title>
        <authorList>
            <person name="Liang J."/>
            <person name="Yuan Z."/>
            <person name="Yang Y."/>
            <person name="Xue J."/>
            <person name="Berry C."/>
            <person name="Cai Q."/>
        </authorList>
    </citation>
    <scope>NUCLEOTIDE SEQUENCE</scope>
    <source>
        <plasmid evidence="3">pLG</plasmid>
    </source>
</reference>
<evidence type="ECO:0000313" key="3">
    <source>
        <dbReference type="EMBL" id="AAP86228.1"/>
    </source>
</evidence>
<accession>Q7WYM0</accession>
<proteinExistence type="predicted"/>